<sequence length="194" mass="22539">MGGGVSNVPHEQLRHASLMASVQHLMDPENRFSFSDRKKAAEVETWLAWERLHLFEKQMQAIDFYRGGSDEAQPGQNPVQQAEQLYSKLDALLTDRKYLVGPDGGKYTMADISCFCWVNTAHYSGIIFEQFPNVRRWWASIESRKAVQDVMEEHGTLMKRSQCNTRLLELMQKDSSIRNREERLKAFYKIHLLN</sequence>
<dbReference type="InterPro" id="IPR004046">
    <property type="entry name" value="GST_C"/>
</dbReference>
<name>A0ABR1YIR4_9PEZI</name>
<protein>
    <submittedName>
        <fullName evidence="2">Glutathione S-transferase</fullName>
    </submittedName>
</protein>
<proteinExistence type="predicted"/>
<dbReference type="InterPro" id="IPR010987">
    <property type="entry name" value="Glutathione-S-Trfase_C-like"/>
</dbReference>
<dbReference type="Proteomes" id="UP001492380">
    <property type="component" value="Unassembled WGS sequence"/>
</dbReference>
<keyword evidence="3" id="KW-1185">Reference proteome</keyword>
<evidence type="ECO:0000313" key="2">
    <source>
        <dbReference type="EMBL" id="KAK8230629.1"/>
    </source>
</evidence>
<dbReference type="PROSITE" id="PS50405">
    <property type="entry name" value="GST_CTER"/>
    <property type="match status" value="1"/>
</dbReference>
<gene>
    <name evidence="2" type="ORF">HDK90DRAFT_417748</name>
</gene>
<accession>A0ABR1YIR4</accession>
<dbReference type="Gene3D" id="1.20.1050.10">
    <property type="match status" value="1"/>
</dbReference>
<reference evidence="2 3" key="1">
    <citation type="submission" date="2024-04" db="EMBL/GenBank/DDBJ databases">
        <title>Phyllosticta paracitricarpa is synonymous to the EU quarantine fungus P. citricarpa based on phylogenomic analyses.</title>
        <authorList>
            <consortium name="Lawrence Berkeley National Laboratory"/>
            <person name="Van Ingen-Buijs V.A."/>
            <person name="Van Westerhoven A.C."/>
            <person name="Haridas S."/>
            <person name="Skiadas P."/>
            <person name="Martin F."/>
            <person name="Groenewald J.Z."/>
            <person name="Crous P.W."/>
            <person name="Seidl M.F."/>
        </authorList>
    </citation>
    <scope>NUCLEOTIDE SEQUENCE [LARGE SCALE GENOMIC DNA]</scope>
    <source>
        <strain evidence="2 3">CBS 123374</strain>
    </source>
</reference>
<dbReference type="Pfam" id="PF00043">
    <property type="entry name" value="GST_C"/>
    <property type="match status" value="1"/>
</dbReference>
<evidence type="ECO:0000259" key="1">
    <source>
        <dbReference type="PROSITE" id="PS50405"/>
    </source>
</evidence>
<dbReference type="PANTHER" id="PTHR44051:SF6">
    <property type="entry name" value="GLUTATHIONE S-TRANSFERASE II"/>
    <property type="match status" value="1"/>
</dbReference>
<feature type="domain" description="GST C-terminal" evidence="1">
    <location>
        <begin position="36"/>
        <end position="167"/>
    </location>
</feature>
<dbReference type="PANTHER" id="PTHR44051">
    <property type="entry name" value="GLUTATHIONE S-TRANSFERASE-RELATED"/>
    <property type="match status" value="1"/>
</dbReference>
<evidence type="ECO:0000313" key="3">
    <source>
        <dbReference type="Proteomes" id="UP001492380"/>
    </source>
</evidence>
<organism evidence="2 3">
    <name type="scientific">Phyllosticta capitalensis</name>
    <dbReference type="NCBI Taxonomy" id="121624"/>
    <lineage>
        <taxon>Eukaryota</taxon>
        <taxon>Fungi</taxon>
        <taxon>Dikarya</taxon>
        <taxon>Ascomycota</taxon>
        <taxon>Pezizomycotina</taxon>
        <taxon>Dothideomycetes</taxon>
        <taxon>Dothideomycetes incertae sedis</taxon>
        <taxon>Botryosphaeriales</taxon>
        <taxon>Phyllostictaceae</taxon>
        <taxon>Phyllosticta</taxon>
    </lineage>
</organism>
<dbReference type="InterPro" id="IPR036282">
    <property type="entry name" value="Glutathione-S-Trfase_C_sf"/>
</dbReference>
<dbReference type="EMBL" id="JBBWRZ010000008">
    <property type="protein sequence ID" value="KAK8230629.1"/>
    <property type="molecule type" value="Genomic_DNA"/>
</dbReference>
<dbReference type="SUPFAM" id="SSF47616">
    <property type="entry name" value="GST C-terminal domain-like"/>
    <property type="match status" value="1"/>
</dbReference>
<dbReference type="Gene3D" id="3.40.30.10">
    <property type="entry name" value="Glutaredoxin"/>
    <property type="match status" value="1"/>
</dbReference>
<comment type="caution">
    <text evidence="2">The sequence shown here is derived from an EMBL/GenBank/DDBJ whole genome shotgun (WGS) entry which is preliminary data.</text>
</comment>